<dbReference type="OrthoDB" id="66620at2759"/>
<feature type="transmembrane region" description="Helical" evidence="9">
    <location>
        <begin position="508"/>
        <end position="529"/>
    </location>
</feature>
<evidence type="ECO:0000256" key="2">
    <source>
        <dbReference type="ARBA" id="ARBA00005814"/>
    </source>
</evidence>
<evidence type="ECO:0000256" key="4">
    <source>
        <dbReference type="ARBA" id="ARBA00022692"/>
    </source>
</evidence>
<sequence length="628" mass="69493">MTTSSSSTAADEDPEKGLSEDECLFNSTIKSFVWSGVTIHVKDKNTKKPRAIIDDAAGVVNAGEICALMGPSGCGKTTLLNALASRPNNASKVEANILVNGRSISASDFKRVSSFAEQEDVLIGSLTVRETLSFSSRLSNSKTSSQQRRRHIDALLGALGLSQQADALIGTPIHRGISTGQKHRVSIANQLVTSPMIVFLDEPTSGLDSSASAEVIQYIKAIASRNNLIVIFSIHQPSAVSFRLFDKLMLLSGGKTHYFGPRDMVEQYYASAGVEIPNYVNPADHLLEVLNVDFAPNKEEATDRLAKLQVAWNNSRQAKRVRASIDEVQRNPTDQSRHILNDKKKPNRLSVILILSRRSFVKSYRDALAYGIRIAMYLGLAIMMGTVWLRLEPTQSYIRSFTSAIFFGSGFMSVMAVSYVPAFLEDRFLFTKEHYNGLYGAAELVASNFLVGLPYLLSMSLIFSVVLYWLGNFHATAGAFFTWVMWLFLDLVAAESTVVLVASSVPNFVASLAIVAFINGLWMSIGNFMTPNFTLNAFYRYTFYYCNYLNYIFQGMMINEFRGRAYSCGPDCQCMYKTPLADRCEVDGQAVIDEYGFETFSTSKLVGFILAITAAFRIVAWIVLKIAK</sequence>
<keyword evidence="3" id="KW-0813">Transport</keyword>
<proteinExistence type="inferred from homology"/>
<evidence type="ECO:0000313" key="11">
    <source>
        <dbReference type="EMBL" id="KJZ70824.1"/>
    </source>
</evidence>
<feature type="transmembrane region" description="Helical" evidence="9">
    <location>
        <begin position="401"/>
        <end position="424"/>
    </location>
</feature>
<dbReference type="EMBL" id="KQ030604">
    <property type="protein sequence ID" value="KJZ70824.1"/>
    <property type="molecule type" value="Genomic_DNA"/>
</dbReference>
<dbReference type="AlphaFoldDB" id="A0A0F8A2X2"/>
<dbReference type="GO" id="GO:0005524">
    <property type="term" value="F:ATP binding"/>
    <property type="evidence" value="ECO:0007669"/>
    <property type="project" value="UniProtKB-KW"/>
</dbReference>
<dbReference type="SUPFAM" id="SSF52540">
    <property type="entry name" value="P-loop containing nucleoside triphosphate hydrolases"/>
    <property type="match status" value="1"/>
</dbReference>
<gene>
    <name evidence="11" type="ORF">HIM_09783</name>
</gene>
<dbReference type="PANTHER" id="PTHR48042">
    <property type="entry name" value="ABC TRANSPORTER G FAMILY MEMBER 11"/>
    <property type="match status" value="1"/>
</dbReference>
<dbReference type="PROSITE" id="PS50893">
    <property type="entry name" value="ABC_TRANSPORTER_2"/>
    <property type="match status" value="1"/>
</dbReference>
<feature type="transmembrane region" description="Helical" evidence="9">
    <location>
        <begin position="605"/>
        <end position="624"/>
    </location>
</feature>
<name>A0A0F8A2X2_9HYPO</name>
<evidence type="ECO:0000256" key="9">
    <source>
        <dbReference type="SAM" id="Phobius"/>
    </source>
</evidence>
<dbReference type="InterPro" id="IPR027417">
    <property type="entry name" value="P-loop_NTPase"/>
</dbReference>
<feature type="transmembrane region" description="Helical" evidence="9">
    <location>
        <begin position="444"/>
        <end position="470"/>
    </location>
</feature>
<protein>
    <recommendedName>
        <fullName evidence="10">ABC transporter domain-containing protein</fullName>
    </recommendedName>
</protein>
<feature type="domain" description="ABC transporter" evidence="10">
    <location>
        <begin position="37"/>
        <end position="278"/>
    </location>
</feature>
<evidence type="ECO:0000256" key="6">
    <source>
        <dbReference type="ARBA" id="ARBA00022840"/>
    </source>
</evidence>
<dbReference type="InterPro" id="IPR003439">
    <property type="entry name" value="ABC_transporter-like_ATP-bd"/>
</dbReference>
<keyword evidence="6" id="KW-0067">ATP-binding</keyword>
<dbReference type="GO" id="GO:0016020">
    <property type="term" value="C:membrane"/>
    <property type="evidence" value="ECO:0007669"/>
    <property type="project" value="UniProtKB-SubCell"/>
</dbReference>
<dbReference type="Pfam" id="PF00005">
    <property type="entry name" value="ABC_tran"/>
    <property type="match status" value="1"/>
</dbReference>
<feature type="transmembrane region" description="Helical" evidence="9">
    <location>
        <begin position="367"/>
        <end position="389"/>
    </location>
</feature>
<dbReference type="InterPro" id="IPR052215">
    <property type="entry name" value="Plant_ABCG"/>
</dbReference>
<evidence type="ECO:0000256" key="1">
    <source>
        <dbReference type="ARBA" id="ARBA00004141"/>
    </source>
</evidence>
<dbReference type="InterPro" id="IPR043926">
    <property type="entry name" value="ABCG_dom"/>
</dbReference>
<organism evidence="11 12">
    <name type="scientific">Hirsutella minnesotensis 3608</name>
    <dbReference type="NCBI Taxonomy" id="1043627"/>
    <lineage>
        <taxon>Eukaryota</taxon>
        <taxon>Fungi</taxon>
        <taxon>Dikarya</taxon>
        <taxon>Ascomycota</taxon>
        <taxon>Pezizomycotina</taxon>
        <taxon>Sordariomycetes</taxon>
        <taxon>Hypocreomycetidae</taxon>
        <taxon>Hypocreales</taxon>
        <taxon>Ophiocordycipitaceae</taxon>
        <taxon>Hirsutella</taxon>
    </lineage>
</organism>
<evidence type="ECO:0000256" key="7">
    <source>
        <dbReference type="ARBA" id="ARBA00022989"/>
    </source>
</evidence>
<comment type="similarity">
    <text evidence="2">Belongs to the ABC transporter superfamily. ABCG family. Eye pigment precursor importer (TC 3.A.1.204) subfamily.</text>
</comment>
<dbReference type="SMART" id="SM00382">
    <property type="entry name" value="AAA"/>
    <property type="match status" value="1"/>
</dbReference>
<dbReference type="Proteomes" id="UP000054481">
    <property type="component" value="Unassembled WGS sequence"/>
</dbReference>
<dbReference type="InterPro" id="IPR003593">
    <property type="entry name" value="AAA+_ATPase"/>
</dbReference>
<dbReference type="Pfam" id="PF01061">
    <property type="entry name" value="ABC2_membrane"/>
    <property type="match status" value="1"/>
</dbReference>
<evidence type="ECO:0000256" key="3">
    <source>
        <dbReference type="ARBA" id="ARBA00022448"/>
    </source>
</evidence>
<dbReference type="Gene3D" id="3.40.50.300">
    <property type="entry name" value="P-loop containing nucleotide triphosphate hydrolases"/>
    <property type="match status" value="1"/>
</dbReference>
<feature type="transmembrane region" description="Helical" evidence="9">
    <location>
        <begin position="541"/>
        <end position="558"/>
    </location>
</feature>
<evidence type="ECO:0000256" key="8">
    <source>
        <dbReference type="ARBA" id="ARBA00023136"/>
    </source>
</evidence>
<dbReference type="GO" id="GO:0140359">
    <property type="term" value="F:ABC-type transporter activity"/>
    <property type="evidence" value="ECO:0007669"/>
    <property type="project" value="InterPro"/>
</dbReference>
<reference evidence="11 12" key="1">
    <citation type="journal article" date="2014" name="Genome Biol. Evol.">
        <title>Comparative genomics and transcriptomics analyses reveal divergent lifestyle features of nematode endoparasitic fungus Hirsutella minnesotensis.</title>
        <authorList>
            <person name="Lai Y."/>
            <person name="Liu K."/>
            <person name="Zhang X."/>
            <person name="Zhang X."/>
            <person name="Li K."/>
            <person name="Wang N."/>
            <person name="Shu C."/>
            <person name="Wu Y."/>
            <person name="Wang C."/>
            <person name="Bushley K.E."/>
            <person name="Xiang M."/>
            <person name="Liu X."/>
        </authorList>
    </citation>
    <scope>NUCLEOTIDE SEQUENCE [LARGE SCALE GENOMIC DNA]</scope>
    <source>
        <strain evidence="11 12">3608</strain>
    </source>
</reference>
<feature type="transmembrane region" description="Helical" evidence="9">
    <location>
        <begin position="477"/>
        <end position="502"/>
    </location>
</feature>
<keyword evidence="4 9" id="KW-0812">Transmembrane</keyword>
<keyword evidence="5" id="KW-0547">Nucleotide-binding</keyword>
<evidence type="ECO:0000259" key="10">
    <source>
        <dbReference type="PROSITE" id="PS50893"/>
    </source>
</evidence>
<dbReference type="Pfam" id="PF19055">
    <property type="entry name" value="ABC2_membrane_7"/>
    <property type="match status" value="1"/>
</dbReference>
<evidence type="ECO:0000256" key="5">
    <source>
        <dbReference type="ARBA" id="ARBA00022741"/>
    </source>
</evidence>
<dbReference type="InterPro" id="IPR013525">
    <property type="entry name" value="ABC2_TM"/>
</dbReference>
<comment type="subcellular location">
    <subcellularLocation>
        <location evidence="1">Membrane</location>
        <topology evidence="1">Multi-pass membrane protein</topology>
    </subcellularLocation>
</comment>
<keyword evidence="8 9" id="KW-0472">Membrane</keyword>
<dbReference type="PANTHER" id="PTHR48042:SF11">
    <property type="entry name" value="ABC TRANSPORTER G FAMILY MEMBER 11"/>
    <property type="match status" value="1"/>
</dbReference>
<keyword evidence="7 9" id="KW-1133">Transmembrane helix</keyword>
<evidence type="ECO:0000313" key="12">
    <source>
        <dbReference type="Proteomes" id="UP000054481"/>
    </source>
</evidence>
<keyword evidence="12" id="KW-1185">Reference proteome</keyword>
<accession>A0A0F8A2X2</accession>
<dbReference type="GO" id="GO:0016887">
    <property type="term" value="F:ATP hydrolysis activity"/>
    <property type="evidence" value="ECO:0007669"/>
    <property type="project" value="InterPro"/>
</dbReference>